<dbReference type="EMBL" id="KK101263">
    <property type="protein sequence ID" value="KIZ01519.1"/>
    <property type="molecule type" value="Genomic_DNA"/>
</dbReference>
<accession>A0A0D2L2N4</accession>
<proteinExistence type="predicted"/>
<dbReference type="GeneID" id="25739316"/>
<dbReference type="OrthoDB" id="10638506at2759"/>
<keyword evidence="2" id="KW-1185">Reference proteome</keyword>
<dbReference type="RefSeq" id="XP_013900538.1">
    <property type="nucleotide sequence ID" value="XM_014045084.1"/>
</dbReference>
<reference evidence="1 2" key="1">
    <citation type="journal article" date="2013" name="BMC Genomics">
        <title>Reconstruction of the lipid metabolism for the microalga Monoraphidium neglectum from its genome sequence reveals characteristics suitable for biofuel production.</title>
        <authorList>
            <person name="Bogen C."/>
            <person name="Al-Dilaimi A."/>
            <person name="Albersmeier A."/>
            <person name="Wichmann J."/>
            <person name="Grundmann M."/>
            <person name="Rupp O."/>
            <person name="Lauersen K.J."/>
            <person name="Blifernez-Klassen O."/>
            <person name="Kalinowski J."/>
            <person name="Goesmann A."/>
            <person name="Mussgnug J.H."/>
            <person name="Kruse O."/>
        </authorList>
    </citation>
    <scope>NUCLEOTIDE SEQUENCE [LARGE SCALE GENOMIC DNA]</scope>
    <source>
        <strain evidence="1 2">SAG 48.87</strain>
    </source>
</reference>
<gene>
    <name evidence="1" type="ORF">MNEG_6440</name>
</gene>
<dbReference type="AlphaFoldDB" id="A0A0D2L2N4"/>
<evidence type="ECO:0000313" key="1">
    <source>
        <dbReference type="EMBL" id="KIZ01519.1"/>
    </source>
</evidence>
<sequence length="168" mass="17687">MRSGLGGAADTDQLLSHLLALRALVPDVETRIGKADPSSVWRDIESAKQLGADTQELTAAVSDLLGAYREWHSGRARAAASNQDYLNRTIDQAEAKAAKALRHLRLQLQRLRALNAALRDAAALPALLLEVSERSAALRARCGALSAAAARAEEAAAAAAPPPGRRPG</sequence>
<organism evidence="1 2">
    <name type="scientific">Monoraphidium neglectum</name>
    <dbReference type="NCBI Taxonomy" id="145388"/>
    <lineage>
        <taxon>Eukaryota</taxon>
        <taxon>Viridiplantae</taxon>
        <taxon>Chlorophyta</taxon>
        <taxon>core chlorophytes</taxon>
        <taxon>Chlorophyceae</taxon>
        <taxon>CS clade</taxon>
        <taxon>Sphaeropleales</taxon>
        <taxon>Selenastraceae</taxon>
        <taxon>Monoraphidium</taxon>
    </lineage>
</organism>
<protein>
    <submittedName>
        <fullName evidence="1">Uncharacterized protein</fullName>
    </submittedName>
</protein>
<evidence type="ECO:0000313" key="2">
    <source>
        <dbReference type="Proteomes" id="UP000054498"/>
    </source>
</evidence>
<dbReference type="Proteomes" id="UP000054498">
    <property type="component" value="Unassembled WGS sequence"/>
</dbReference>
<name>A0A0D2L2N4_9CHLO</name>
<dbReference type="KEGG" id="mng:MNEG_6440"/>